<evidence type="ECO:0000256" key="3">
    <source>
        <dbReference type="ARBA" id="ARBA00022448"/>
    </source>
</evidence>
<reference evidence="14 15" key="1">
    <citation type="submission" date="2015-12" db="EMBL/GenBank/DDBJ databases">
        <title>The genome of Folsomia candida.</title>
        <authorList>
            <person name="Faddeeva A."/>
            <person name="Derks M.F."/>
            <person name="Anvar Y."/>
            <person name="Smit S."/>
            <person name="Van Straalen N."/>
            <person name="Roelofs D."/>
        </authorList>
    </citation>
    <scope>NUCLEOTIDE SEQUENCE [LARGE SCALE GENOMIC DNA]</scope>
    <source>
        <strain evidence="14 15">VU population</strain>
        <tissue evidence="14">Whole body</tissue>
    </source>
</reference>
<sequence length="1238" mass="139364">MLPDPRLAWFLSYVSNIVDPTSCPLFELKGKVGEWVRHTSSSGKEYYFHVTKQISQWEKPREWLDYEKRHGPVPNVPYTSSSQKQNQNKVHQSQQQHHHHQSHNSSSGSNHVNTNTSSDQRERKAQAYHQQQQHHHNATSHNSTNANSSHYSTSSGTNATQQQQNATSNTSATSNIHHHSHPAANNHRLESNSSIHHSSSSTTTPFGARGSNNNDIKNSSSAAVTANSLATASLRDTRKPSEDLQTEDMDISPLDDSNSPVSNHDSSKVQNSHHQNSHPNFQSHYHHPHHHYPNSKNLHQDESSREEIRNSAFHQHPNSGRLIHHSGSSNLGNNGYHGRDRDRDMRDSPRRIDNRDSRDFRDKDREYRDYRDKDSRDRDRSDRDRLRRDRDTRDSPRRYDRDRNDRDRDHRCRNRDRDHRDRLRHRSSSRLRDERSRSPRERDGTPERPGGDSGGVTGLGSLGALAALNSDAETTPLQSLAQYFREDLIAHAQDLPGDELERKANHLSDEIMTTSSVQLSKVCAELKMARSLVRLTDIQATLQDQRILFLRQQIKHLEESDRDNSSSMLGLDTDSTLIPPAFGDSAKMEEVEATTRKLIFEDDYSSLFKWPEYLVFASVLVASMGIGIFYGFFSKKNKTNEEYLMGGRKMGVFPVSLSLICSFISAITLLGNPVEVYFYGLIYLYFSISFIPMTLIISYCYLPVFFKLQLTSAYEYFEMRFDKKARQIVSASAIIHLMIYMPLTVWGPSLALDQVAGLNRYMTSAVIFLVCIAYSSIGGLKAVLWSDALQAIIMFGTMITVIVVGVNKVGGIDVVWERAAATGRTDVLFFDPDLRSRHTFWTGTIAAYFSWIPLFAGTQAQIQRYLSVPTMRQARQCLFWNMLGLFAVIFLCSLTGLLIFAKYYNCDPVLLDSGVISSSDQLLPLFVMDVLGNYPGLPGLLVAGLTCGSLSSVSSALNALPAIIVEDYVKPFKPGLSDLKLGYISKLISAVGGLLSFSLIFVIAAVGNILPFASLLHGTFVGPIVGMFSLGMFFPWSNSLGSLLGIIPTLSITLFLGLGSIMAGNAGNLPNQKLPLRTDGCYLNETTIFSSNLNSPFSIRDNDAWKDKEYSTLNTIFSISYLWQPLITIVGSVVFGLFFSIIVNMYRKSPPVKSRYLSPLILKMWLKILGRTRLESWIEFEDEDENANKTKKDSYGMGTIPSGKLSVKSEVHAFDNPEFVMDEIIDKEKYKNEDGKVS</sequence>
<dbReference type="Gene3D" id="1.20.1730.10">
    <property type="entry name" value="Sodium/glucose cotransporter"/>
    <property type="match status" value="1"/>
</dbReference>
<dbReference type="GO" id="GO:0005886">
    <property type="term" value="C:plasma membrane"/>
    <property type="evidence" value="ECO:0007669"/>
    <property type="project" value="UniProtKB-SubCell"/>
</dbReference>
<dbReference type="GO" id="GO:0015293">
    <property type="term" value="F:symporter activity"/>
    <property type="evidence" value="ECO:0007669"/>
    <property type="project" value="TreeGrafter"/>
</dbReference>
<feature type="transmembrane region" description="Helical" evidence="12">
    <location>
        <begin position="652"/>
        <end position="670"/>
    </location>
</feature>
<feature type="transmembrane region" description="Helical" evidence="12">
    <location>
        <begin position="940"/>
        <end position="966"/>
    </location>
</feature>
<evidence type="ECO:0000256" key="9">
    <source>
        <dbReference type="ARBA" id="ARBA00023136"/>
    </source>
</evidence>
<feature type="transmembrane region" description="Helical" evidence="12">
    <location>
        <begin position="987"/>
        <end position="1009"/>
    </location>
</feature>
<feature type="compositionally biased region" description="Polar residues" evidence="11">
    <location>
        <begin position="255"/>
        <end position="283"/>
    </location>
</feature>
<feature type="compositionally biased region" description="Basic and acidic residues" evidence="11">
    <location>
        <begin position="298"/>
        <end position="309"/>
    </location>
</feature>
<feature type="transmembrane region" description="Helical" evidence="12">
    <location>
        <begin position="613"/>
        <end position="632"/>
    </location>
</feature>
<dbReference type="EMBL" id="LNIX01000003">
    <property type="protein sequence ID" value="OXA58385.1"/>
    <property type="molecule type" value="Genomic_DNA"/>
</dbReference>
<feature type="compositionally biased region" description="Low complexity" evidence="11">
    <location>
        <begin position="139"/>
        <end position="175"/>
    </location>
</feature>
<keyword evidence="3" id="KW-0813">Transport</keyword>
<feature type="compositionally biased region" description="Low complexity" evidence="11">
    <location>
        <begin position="80"/>
        <end position="95"/>
    </location>
</feature>
<feature type="transmembrane region" description="Helical" evidence="12">
    <location>
        <begin position="682"/>
        <end position="706"/>
    </location>
</feature>
<protein>
    <submittedName>
        <fullName evidence="14">Sodium-coupled monocarboxylate transporter 1</fullName>
    </submittedName>
</protein>
<keyword evidence="6 12" id="KW-1133">Transmembrane helix</keyword>
<proteinExistence type="inferred from homology"/>
<feature type="compositionally biased region" description="Low complexity" evidence="11">
    <location>
        <begin position="191"/>
        <end position="204"/>
    </location>
</feature>
<dbReference type="NCBIfam" id="TIGR00813">
    <property type="entry name" value="sss"/>
    <property type="match status" value="1"/>
</dbReference>
<keyword evidence="15" id="KW-1185">Reference proteome</keyword>
<keyword evidence="8" id="KW-0406">Ion transport</keyword>
<dbReference type="AlphaFoldDB" id="A0A226EL08"/>
<dbReference type="InterPro" id="IPR001202">
    <property type="entry name" value="WW_dom"/>
</dbReference>
<dbReference type="PANTHER" id="PTHR42985:SF39">
    <property type="entry name" value="GH10366P"/>
    <property type="match status" value="1"/>
</dbReference>
<feature type="compositionally biased region" description="Polar residues" evidence="11">
    <location>
        <begin position="210"/>
        <end position="231"/>
    </location>
</feature>
<dbReference type="PROSITE" id="PS01159">
    <property type="entry name" value="WW_DOMAIN_1"/>
    <property type="match status" value="1"/>
</dbReference>
<dbReference type="GO" id="GO:0006814">
    <property type="term" value="P:sodium ion transport"/>
    <property type="evidence" value="ECO:0007669"/>
    <property type="project" value="UniProtKB-KW"/>
</dbReference>
<organism evidence="14 15">
    <name type="scientific">Folsomia candida</name>
    <name type="common">Springtail</name>
    <dbReference type="NCBI Taxonomy" id="158441"/>
    <lineage>
        <taxon>Eukaryota</taxon>
        <taxon>Metazoa</taxon>
        <taxon>Ecdysozoa</taxon>
        <taxon>Arthropoda</taxon>
        <taxon>Hexapoda</taxon>
        <taxon>Collembola</taxon>
        <taxon>Entomobryomorpha</taxon>
        <taxon>Isotomoidea</taxon>
        <taxon>Isotomidae</taxon>
        <taxon>Proisotominae</taxon>
        <taxon>Folsomia</taxon>
    </lineage>
</organism>
<evidence type="ECO:0000256" key="4">
    <source>
        <dbReference type="ARBA" id="ARBA00022475"/>
    </source>
</evidence>
<feature type="transmembrane region" description="Helical" evidence="12">
    <location>
        <begin position="758"/>
        <end position="777"/>
    </location>
</feature>
<feature type="compositionally biased region" description="Basic and acidic residues" evidence="11">
    <location>
        <begin position="337"/>
        <end position="421"/>
    </location>
</feature>
<dbReference type="PROSITE" id="PS50283">
    <property type="entry name" value="NA_SOLUT_SYMP_3"/>
    <property type="match status" value="1"/>
</dbReference>
<keyword evidence="7" id="KW-0915">Sodium</keyword>
<keyword evidence="9 12" id="KW-0472">Membrane</keyword>
<dbReference type="InterPro" id="IPR001734">
    <property type="entry name" value="Na/solute_symporter"/>
</dbReference>
<dbReference type="CDD" id="cd11492">
    <property type="entry name" value="SLC5sbd_NIS-SMVT"/>
    <property type="match status" value="1"/>
</dbReference>
<dbReference type="Pfam" id="PF00474">
    <property type="entry name" value="SSF"/>
    <property type="match status" value="1"/>
</dbReference>
<keyword evidence="5 12" id="KW-0812">Transmembrane</keyword>
<evidence type="ECO:0000256" key="2">
    <source>
        <dbReference type="ARBA" id="ARBA00006434"/>
    </source>
</evidence>
<evidence type="ECO:0000313" key="15">
    <source>
        <dbReference type="Proteomes" id="UP000198287"/>
    </source>
</evidence>
<dbReference type="PROSITE" id="PS50020">
    <property type="entry name" value="WW_DOMAIN_2"/>
    <property type="match status" value="1"/>
</dbReference>
<comment type="subcellular location">
    <subcellularLocation>
        <location evidence="1">Cell membrane</location>
        <topology evidence="1">Multi-pass membrane protein</topology>
    </subcellularLocation>
</comment>
<dbReference type="SMART" id="SM00456">
    <property type="entry name" value="WW"/>
    <property type="match status" value="1"/>
</dbReference>
<feature type="transmembrane region" description="Helical" evidence="12">
    <location>
        <begin position="1043"/>
        <end position="1063"/>
    </location>
</feature>
<dbReference type="Gene3D" id="2.20.70.10">
    <property type="match status" value="1"/>
</dbReference>
<evidence type="ECO:0000259" key="13">
    <source>
        <dbReference type="PROSITE" id="PS50020"/>
    </source>
</evidence>
<name>A0A226EL08_FOLCA</name>
<feature type="transmembrane region" description="Helical" evidence="12">
    <location>
        <begin position="878"/>
        <end position="901"/>
    </location>
</feature>
<evidence type="ECO:0000256" key="5">
    <source>
        <dbReference type="ARBA" id="ARBA00022692"/>
    </source>
</evidence>
<evidence type="ECO:0000256" key="7">
    <source>
        <dbReference type="ARBA" id="ARBA00023053"/>
    </source>
</evidence>
<dbReference type="InterPro" id="IPR051163">
    <property type="entry name" value="Sodium:Solute_Symporter_SSF"/>
</dbReference>
<evidence type="ECO:0000256" key="10">
    <source>
        <dbReference type="ARBA" id="ARBA00023201"/>
    </source>
</evidence>
<feature type="compositionally biased region" description="Basic and acidic residues" evidence="11">
    <location>
        <begin position="430"/>
        <end position="450"/>
    </location>
</feature>
<evidence type="ECO:0000256" key="12">
    <source>
        <dbReference type="SAM" id="Phobius"/>
    </source>
</evidence>
<feature type="compositionally biased region" description="Basic residues" evidence="11">
    <location>
        <begin position="284"/>
        <end position="293"/>
    </location>
</feature>
<comment type="similarity">
    <text evidence="2">Belongs to the sodium:solute symporter (SSF) (TC 2.A.21) family.</text>
</comment>
<comment type="caution">
    <text evidence="14">The sequence shown here is derived from an EMBL/GenBank/DDBJ whole genome shotgun (WGS) entry which is preliminary data.</text>
</comment>
<dbReference type="PANTHER" id="PTHR42985">
    <property type="entry name" value="SODIUM-COUPLED MONOCARBOXYLATE TRANSPORTER"/>
    <property type="match status" value="1"/>
</dbReference>
<evidence type="ECO:0000256" key="6">
    <source>
        <dbReference type="ARBA" id="ARBA00022989"/>
    </source>
</evidence>
<dbReference type="InterPro" id="IPR036020">
    <property type="entry name" value="WW_dom_sf"/>
</dbReference>
<evidence type="ECO:0000256" key="11">
    <source>
        <dbReference type="SAM" id="MobiDB-lite"/>
    </source>
</evidence>
<evidence type="ECO:0000313" key="14">
    <source>
        <dbReference type="EMBL" id="OXA58385.1"/>
    </source>
</evidence>
<feature type="region of interest" description="Disordered" evidence="11">
    <location>
        <begin position="68"/>
        <end position="458"/>
    </location>
</feature>
<evidence type="ECO:0000256" key="1">
    <source>
        <dbReference type="ARBA" id="ARBA00004651"/>
    </source>
</evidence>
<evidence type="ECO:0000256" key="8">
    <source>
        <dbReference type="ARBA" id="ARBA00023065"/>
    </source>
</evidence>
<feature type="compositionally biased region" description="Low complexity" evidence="11">
    <location>
        <begin position="103"/>
        <end position="118"/>
    </location>
</feature>
<dbReference type="Proteomes" id="UP000198287">
    <property type="component" value="Unassembled WGS sequence"/>
</dbReference>
<feature type="transmembrane region" description="Helical" evidence="12">
    <location>
        <begin position="1015"/>
        <end position="1036"/>
    </location>
</feature>
<dbReference type="OrthoDB" id="6132759at2759"/>
<feature type="transmembrane region" description="Helical" evidence="12">
    <location>
        <begin position="1121"/>
        <end position="1146"/>
    </location>
</feature>
<keyword evidence="10" id="KW-0739">Sodium transport</keyword>
<keyword evidence="4" id="KW-1003">Cell membrane</keyword>
<accession>A0A226EL08</accession>
<feature type="domain" description="WW" evidence="13">
    <location>
        <begin position="35"/>
        <end position="62"/>
    </location>
</feature>
<feature type="transmembrane region" description="Helical" evidence="12">
    <location>
        <begin position="838"/>
        <end position="857"/>
    </location>
</feature>
<feature type="transmembrane region" description="Helical" evidence="12">
    <location>
        <begin position="789"/>
        <end position="806"/>
    </location>
</feature>
<dbReference type="SUPFAM" id="SSF51045">
    <property type="entry name" value="WW domain"/>
    <property type="match status" value="1"/>
</dbReference>
<gene>
    <name evidence="14" type="ORF">Fcan01_07157</name>
</gene>
<feature type="transmembrane region" description="Helical" evidence="12">
    <location>
        <begin position="727"/>
        <end position="746"/>
    </location>
</feature>
<dbReference type="InterPro" id="IPR038377">
    <property type="entry name" value="Na/Glc_symporter_sf"/>
</dbReference>
<dbReference type="CDD" id="cd00201">
    <property type="entry name" value="WW"/>
    <property type="match status" value="1"/>
</dbReference>